<dbReference type="Proteomes" id="UP001530400">
    <property type="component" value="Unassembled WGS sequence"/>
</dbReference>
<accession>A0ABD3NGF9</accession>
<evidence type="ECO:0000313" key="5">
    <source>
        <dbReference type="EMBL" id="KAL3775098.1"/>
    </source>
</evidence>
<dbReference type="AlphaFoldDB" id="A0ABD3NGF9"/>
<keyword evidence="4" id="KW-0560">Oxidoreductase</keyword>
<dbReference type="PANTHER" id="PTHR44085">
    <property type="entry name" value="SEPIAPTERIN REDUCTASE"/>
    <property type="match status" value="1"/>
</dbReference>
<keyword evidence="2" id="KW-0963">Cytoplasm</keyword>
<keyword evidence="6" id="KW-1185">Reference proteome</keyword>
<dbReference type="Pfam" id="PF00106">
    <property type="entry name" value="adh_short"/>
    <property type="match status" value="1"/>
</dbReference>
<evidence type="ECO:0000256" key="3">
    <source>
        <dbReference type="ARBA" id="ARBA00022857"/>
    </source>
</evidence>
<evidence type="ECO:0000256" key="4">
    <source>
        <dbReference type="ARBA" id="ARBA00023002"/>
    </source>
</evidence>
<dbReference type="EMBL" id="JALLPJ020001167">
    <property type="protein sequence ID" value="KAL3775098.1"/>
    <property type="molecule type" value="Genomic_DNA"/>
</dbReference>
<dbReference type="InterPro" id="IPR020904">
    <property type="entry name" value="Sc_DH/Rdtase_CS"/>
</dbReference>
<evidence type="ECO:0000313" key="6">
    <source>
        <dbReference type="Proteomes" id="UP001530400"/>
    </source>
</evidence>
<evidence type="ECO:0000256" key="1">
    <source>
        <dbReference type="ARBA" id="ARBA00004496"/>
    </source>
</evidence>
<sequence>MSASNKWVIITGGSSGIGAALLRRLISCEPQLNCLAVGRRHEKLKDAKRQALLSHGSSSSDRIKLVAADVSTPDGISSIISALPPNAPVKYVIHNAGLLGPIAPLMDIDRETWRQVVATNLEAPLFLTQALIPNLKQCAAGGDLPRVLHVSSGAAVNAYEGWGPYCITKAGLNMMYRCLSAELSQHGILVGSVRPGVVDTPMQDVVRGFDGPAEHFPAHEKFHDLHRNRKLESPDTVATYLHWLLSEINGDEFGAEEKDIRNSKEDSRWIKFSEDQKTG</sequence>
<reference evidence="5 6" key="1">
    <citation type="submission" date="2024-10" db="EMBL/GenBank/DDBJ databases">
        <title>Updated reference genomes for cyclostephanoid diatoms.</title>
        <authorList>
            <person name="Roberts W.R."/>
            <person name="Alverson A.J."/>
        </authorList>
    </citation>
    <scope>NUCLEOTIDE SEQUENCE [LARGE SCALE GENOMIC DNA]</scope>
    <source>
        <strain evidence="5 6">AJA010-31</strain>
    </source>
</reference>
<comment type="caution">
    <text evidence="5">The sequence shown here is derived from an EMBL/GenBank/DDBJ whole genome shotgun (WGS) entry which is preliminary data.</text>
</comment>
<gene>
    <name evidence="5" type="ORF">ACHAWO_000778</name>
</gene>
<keyword evidence="3" id="KW-0521">NADP</keyword>
<dbReference type="Gene3D" id="3.40.50.720">
    <property type="entry name" value="NAD(P)-binding Rossmann-like Domain"/>
    <property type="match status" value="1"/>
</dbReference>
<organism evidence="5 6">
    <name type="scientific">Cyclotella atomus</name>
    <dbReference type="NCBI Taxonomy" id="382360"/>
    <lineage>
        <taxon>Eukaryota</taxon>
        <taxon>Sar</taxon>
        <taxon>Stramenopiles</taxon>
        <taxon>Ochrophyta</taxon>
        <taxon>Bacillariophyta</taxon>
        <taxon>Coscinodiscophyceae</taxon>
        <taxon>Thalassiosirophycidae</taxon>
        <taxon>Stephanodiscales</taxon>
        <taxon>Stephanodiscaceae</taxon>
        <taxon>Cyclotella</taxon>
    </lineage>
</organism>
<evidence type="ECO:0000256" key="2">
    <source>
        <dbReference type="ARBA" id="ARBA00022490"/>
    </source>
</evidence>
<name>A0ABD3NGF9_9STRA</name>
<dbReference type="PROSITE" id="PS00061">
    <property type="entry name" value="ADH_SHORT"/>
    <property type="match status" value="1"/>
</dbReference>
<comment type="subcellular location">
    <subcellularLocation>
        <location evidence="1">Cytoplasm</location>
    </subcellularLocation>
</comment>
<dbReference type="SUPFAM" id="SSF51735">
    <property type="entry name" value="NAD(P)-binding Rossmann-fold domains"/>
    <property type="match status" value="1"/>
</dbReference>
<dbReference type="InterPro" id="IPR051721">
    <property type="entry name" value="Biopterin_syn/organic_redct"/>
</dbReference>
<dbReference type="PRINTS" id="PR00081">
    <property type="entry name" value="GDHRDH"/>
</dbReference>
<dbReference type="InterPro" id="IPR036291">
    <property type="entry name" value="NAD(P)-bd_dom_sf"/>
</dbReference>
<proteinExistence type="predicted"/>
<dbReference type="PANTHER" id="PTHR44085:SF2">
    <property type="entry name" value="SEPIAPTERIN REDUCTASE"/>
    <property type="match status" value="1"/>
</dbReference>
<dbReference type="GO" id="GO:0005737">
    <property type="term" value="C:cytoplasm"/>
    <property type="evidence" value="ECO:0007669"/>
    <property type="project" value="UniProtKB-SubCell"/>
</dbReference>
<dbReference type="GO" id="GO:0016491">
    <property type="term" value="F:oxidoreductase activity"/>
    <property type="evidence" value="ECO:0007669"/>
    <property type="project" value="UniProtKB-KW"/>
</dbReference>
<protein>
    <submittedName>
        <fullName evidence="5">Uncharacterized protein</fullName>
    </submittedName>
</protein>
<dbReference type="InterPro" id="IPR002347">
    <property type="entry name" value="SDR_fam"/>
</dbReference>